<feature type="region of interest" description="Disordered" evidence="2">
    <location>
        <begin position="298"/>
        <end position="350"/>
    </location>
</feature>
<dbReference type="OrthoDB" id="365146at2759"/>
<comment type="caution">
    <text evidence="3">The sequence shown here is derived from an EMBL/GenBank/DDBJ whole genome shotgun (WGS) entry which is preliminary data.</text>
</comment>
<evidence type="ECO:0000313" key="4">
    <source>
        <dbReference type="Proteomes" id="UP000236319"/>
    </source>
</evidence>
<feature type="compositionally biased region" description="Low complexity" evidence="2">
    <location>
        <begin position="313"/>
        <end position="327"/>
    </location>
</feature>
<proteinExistence type="predicted"/>
<dbReference type="RefSeq" id="XP_028866022.1">
    <property type="nucleotide sequence ID" value="XM_029010189.1"/>
</dbReference>
<dbReference type="GO" id="GO:0005200">
    <property type="term" value="F:structural constituent of cytoskeleton"/>
    <property type="evidence" value="ECO:0007669"/>
    <property type="project" value="TreeGrafter"/>
</dbReference>
<dbReference type="PANTHER" id="PTHR47357:SF1">
    <property type="entry name" value="SPINDLE POLE BODY COMPONENT 110"/>
    <property type="match status" value="1"/>
</dbReference>
<evidence type="ECO:0000313" key="3">
    <source>
        <dbReference type="EMBL" id="GBE59779.1"/>
    </source>
</evidence>
<evidence type="ECO:0000256" key="1">
    <source>
        <dbReference type="SAM" id="Coils"/>
    </source>
</evidence>
<dbReference type="VEuPathDB" id="PiroplasmaDB:BOVATA_012720"/>
<evidence type="ECO:0000256" key="2">
    <source>
        <dbReference type="SAM" id="MobiDB-lite"/>
    </source>
</evidence>
<dbReference type="GeneID" id="39873549"/>
<accession>A0A2H6KA02</accession>
<dbReference type="EMBL" id="BDSA01000001">
    <property type="protein sequence ID" value="GBE59779.1"/>
    <property type="molecule type" value="Genomic_DNA"/>
</dbReference>
<sequence length="936" mass="104700">MEESSVTMSTEEKYKELKRKYVTLKDAVKQLHDDYERVKEELVAKTDACECLEEQNQNLKKAYDELTDEVSNIKSREPAKSAPFKWENALTLIKKGAHAASNAPAEDVSLLYSEIDSLKTQLEAAAHEKEELLKEQNVLRTEKDSQGFEYSATVAKLKERIFALEGILKELQESLTTSESKSSNYATEIAELKSTVASRNSKLEKLEDTLSSDRKFLHRYVNLLETRLRSKVTYDLRRLPLINTFNVYHHQHLHNWSLVRHAVDDLSVSLLLSLKGVFGAWKSAMRFIRGSDVVTESVLQRSPPRGAVDTGDAAKPSASRSSDPSSSNQRHANEGEASDSKGDAAGESPDVVELEPKNKAAHSDENNSPKEEHPPATEALFPFALDKEDSNKHIWSAMESYRQMSVATISDLVLSIDRLLEGEHLPAAAFRRSVRLVRTLSRHLRLYLCLEEYLSPYEDFEAVVMGPRRMRQGTVVFIRCLRELCNALSRLFTIYGCALSRVDELSKDELSELANILSAEVGERTSSESDRARVSSDAIGATARNMDYSSGHSMHSDTGITDDNVLGPGSDDASTLSGVKYSERLRSLTDELSSSRPLRSLERRLFSGLKEVLGIVSVFKSVMSHRLCYPKMLDGFFFPLSGGSPEMVDLGAAIADFETNISRVTEHIVSLRLHGALQMRRNSVCCAQMESASAVTSETASTAKPSIMSKHVVPQFVGAVNAQLLTSPNRVCISTVSDRIRMAEDERREMSTCNERLSAMNEELMAARARCDALESRLAESYGLSLKEERLVSEFERLFSRYHYHDKQLSMGGVAMHSHHSDLLTELHALREDSGQKMKKLAVYVRHLVKSVEQLEDSNRQLRRALSLHAEQYAESKAAAESVHLNYNEQIALMSEHISELNNSIVQAEYRVSELSDAMITCPACRAKCSLGMLLH</sequence>
<feature type="coiled-coil region" evidence="1">
    <location>
        <begin position="743"/>
        <end position="777"/>
    </location>
</feature>
<dbReference type="Proteomes" id="UP000236319">
    <property type="component" value="Unassembled WGS sequence"/>
</dbReference>
<dbReference type="PANTHER" id="PTHR47357">
    <property type="entry name" value="COP1-INTERACTIVE PROTEIN 1"/>
    <property type="match status" value="1"/>
</dbReference>
<feature type="region of interest" description="Disordered" evidence="2">
    <location>
        <begin position="549"/>
        <end position="575"/>
    </location>
</feature>
<dbReference type="GO" id="GO:0005856">
    <property type="term" value="C:cytoskeleton"/>
    <property type="evidence" value="ECO:0007669"/>
    <property type="project" value="TreeGrafter"/>
</dbReference>
<protein>
    <submittedName>
        <fullName evidence="3">Kelch repeat-containing 1, putative</fullName>
    </submittedName>
</protein>
<organism evidence="3 4">
    <name type="scientific">Babesia ovata</name>
    <dbReference type="NCBI Taxonomy" id="189622"/>
    <lineage>
        <taxon>Eukaryota</taxon>
        <taxon>Sar</taxon>
        <taxon>Alveolata</taxon>
        <taxon>Apicomplexa</taxon>
        <taxon>Aconoidasida</taxon>
        <taxon>Piroplasmida</taxon>
        <taxon>Babesiidae</taxon>
        <taxon>Babesia</taxon>
    </lineage>
</organism>
<reference evidence="3 4" key="1">
    <citation type="journal article" date="2017" name="BMC Genomics">
        <title>Whole-genome assembly of Babesia ovata and comparative genomics between closely related pathogens.</title>
        <authorList>
            <person name="Yamagishi J."/>
            <person name="Asada M."/>
            <person name="Hakimi H."/>
            <person name="Tanaka T.Q."/>
            <person name="Sugimoto C."/>
            <person name="Kawazu S."/>
        </authorList>
    </citation>
    <scope>NUCLEOTIDE SEQUENCE [LARGE SCALE GENOMIC DNA]</scope>
    <source>
        <strain evidence="3 4">Miyake</strain>
    </source>
</reference>
<dbReference type="AlphaFoldDB" id="A0A2H6KA02"/>
<keyword evidence="4" id="KW-1185">Reference proteome</keyword>
<feature type="coiled-coil region" evidence="1">
    <location>
        <begin position="845"/>
        <end position="872"/>
    </location>
</feature>
<gene>
    <name evidence="3" type="ORF">BOVATA_012720</name>
</gene>
<feature type="coiled-coil region" evidence="1">
    <location>
        <begin position="115"/>
        <end position="209"/>
    </location>
</feature>
<feature type="compositionally biased region" description="Polar residues" evidence="2">
    <location>
        <begin position="549"/>
        <end position="561"/>
    </location>
</feature>
<feature type="coiled-coil region" evidence="1">
    <location>
        <begin position="14"/>
        <end position="76"/>
    </location>
</feature>
<feature type="compositionally biased region" description="Basic and acidic residues" evidence="2">
    <location>
        <begin position="331"/>
        <end position="344"/>
    </location>
</feature>
<name>A0A2H6KA02_9APIC</name>
<keyword evidence="1" id="KW-0175">Coiled coil</keyword>